<dbReference type="Gene3D" id="1.20.150.20">
    <property type="entry name" value="ATP synthase alpha/beta chain, C-terminal domain"/>
    <property type="match status" value="1"/>
</dbReference>
<evidence type="ECO:0000313" key="19">
    <source>
        <dbReference type="EMBL" id="KTD82650.1"/>
    </source>
</evidence>
<dbReference type="GO" id="GO:0043531">
    <property type="term" value="F:ADP binding"/>
    <property type="evidence" value="ECO:0007669"/>
    <property type="project" value="TreeGrafter"/>
</dbReference>
<dbReference type="InterPro" id="IPR020003">
    <property type="entry name" value="ATPase_a/bsu_AS"/>
</dbReference>
<dbReference type="SUPFAM" id="SSF50615">
    <property type="entry name" value="N-terminal domain of alpha and beta subunits of F1 ATP synthase"/>
    <property type="match status" value="1"/>
</dbReference>
<evidence type="ECO:0000256" key="15">
    <source>
        <dbReference type="ARBA" id="ARBA00026013"/>
    </source>
</evidence>
<keyword evidence="14 16" id="KW-0066">ATP synthesis</keyword>
<evidence type="ECO:0000256" key="6">
    <source>
        <dbReference type="ARBA" id="ARBA00022519"/>
    </source>
</evidence>
<comment type="similarity">
    <text evidence="3 16">Belongs to the ATPase alpha/beta chains family.</text>
</comment>
<dbReference type="EMBL" id="LNZB01000008">
    <property type="protein sequence ID" value="KTD82650.1"/>
    <property type="molecule type" value="Genomic_DNA"/>
</dbReference>
<evidence type="ECO:0000256" key="12">
    <source>
        <dbReference type="ARBA" id="ARBA00023136"/>
    </source>
</evidence>
<name>A0A0W1AMS8_9GAMM</name>
<evidence type="ECO:0000256" key="1">
    <source>
        <dbReference type="ARBA" id="ARBA00003784"/>
    </source>
</evidence>
<keyword evidence="20" id="KW-1185">Reference proteome</keyword>
<feature type="domain" description="ATP synthase alpha subunit C-terminal" evidence="18">
    <location>
        <begin position="373"/>
        <end position="469"/>
    </location>
</feature>
<dbReference type="InterPro" id="IPR038376">
    <property type="entry name" value="ATP_synth_asu_C_sf"/>
</dbReference>
<proteinExistence type="inferred from homology"/>
<comment type="function">
    <text evidence="1 16">Produces ATP from ADP in the presence of a proton gradient across the membrane. The alpha chain is a regulatory subunit.</text>
</comment>
<evidence type="ECO:0000256" key="7">
    <source>
        <dbReference type="ARBA" id="ARBA00022741"/>
    </source>
</evidence>
<dbReference type="InterPro" id="IPR005294">
    <property type="entry name" value="ATP_synth_F1_asu"/>
</dbReference>
<accession>A0A0W1AMS8</accession>
<dbReference type="NCBIfam" id="NF009884">
    <property type="entry name" value="PRK13343.1"/>
    <property type="match status" value="1"/>
</dbReference>
<keyword evidence="4 16" id="KW-0813">Transport</keyword>
<keyword evidence="13 16" id="KW-0139">CF(1)</keyword>
<dbReference type="Pfam" id="PF00306">
    <property type="entry name" value="ATP-synt_ab_C"/>
    <property type="match status" value="1"/>
</dbReference>
<evidence type="ECO:0000256" key="9">
    <source>
        <dbReference type="ARBA" id="ARBA00022840"/>
    </source>
</evidence>
<dbReference type="PATRIC" id="fig|66969.6.peg.506"/>
<dbReference type="EC" id="7.1.2.2" evidence="16"/>
<dbReference type="NCBIfam" id="TIGR00962">
    <property type="entry name" value="atpA"/>
    <property type="match status" value="1"/>
</dbReference>
<comment type="caution">
    <text evidence="19">The sequence shown here is derived from an EMBL/GenBank/DDBJ whole genome shotgun (WGS) entry which is preliminary data.</text>
</comment>
<dbReference type="STRING" id="66969.Lwal_0470"/>
<keyword evidence="12 16" id="KW-0472">Membrane</keyword>
<evidence type="ECO:0000256" key="3">
    <source>
        <dbReference type="ARBA" id="ARBA00008936"/>
    </source>
</evidence>
<dbReference type="InterPro" id="IPR036121">
    <property type="entry name" value="ATPase_F1/V1/A1_a/bsu_N_sf"/>
</dbReference>
<dbReference type="InterPro" id="IPR027417">
    <property type="entry name" value="P-loop_NTPase"/>
</dbReference>
<dbReference type="PANTHER" id="PTHR48082">
    <property type="entry name" value="ATP SYNTHASE SUBUNIT ALPHA, MITOCHONDRIAL"/>
    <property type="match status" value="1"/>
</dbReference>
<feature type="site" description="Required for activity" evidence="16">
    <location>
        <position position="364"/>
    </location>
</feature>
<dbReference type="InterPro" id="IPR000194">
    <property type="entry name" value="ATPase_F1/V1/A1_a/bsu_nucl-bd"/>
</dbReference>
<dbReference type="OrthoDB" id="9803053at2"/>
<dbReference type="SUPFAM" id="SSF52540">
    <property type="entry name" value="P-loop containing nucleoside triphosphate hydrolases"/>
    <property type="match status" value="1"/>
</dbReference>
<dbReference type="GO" id="GO:0045259">
    <property type="term" value="C:proton-transporting ATP synthase complex"/>
    <property type="evidence" value="ECO:0007669"/>
    <property type="project" value="UniProtKB-KW"/>
</dbReference>
<protein>
    <recommendedName>
        <fullName evidence="16">ATP synthase subunit alpha</fullName>
        <ecNumber evidence="16">7.1.2.2</ecNumber>
    </recommendedName>
    <alternativeName>
        <fullName evidence="16">ATP synthase F1 sector subunit alpha</fullName>
    </alternativeName>
    <alternativeName>
        <fullName evidence="16">F-ATPase subunit alpha</fullName>
    </alternativeName>
</protein>
<evidence type="ECO:0000256" key="5">
    <source>
        <dbReference type="ARBA" id="ARBA00022475"/>
    </source>
</evidence>
<evidence type="ECO:0000256" key="10">
    <source>
        <dbReference type="ARBA" id="ARBA00022967"/>
    </source>
</evidence>
<dbReference type="InterPro" id="IPR023366">
    <property type="entry name" value="ATP_synth_asu-like_sf"/>
</dbReference>
<dbReference type="AlphaFoldDB" id="A0A0W1AMS8"/>
<dbReference type="CDD" id="cd01132">
    <property type="entry name" value="F1-ATPase_alpha_CD"/>
    <property type="match status" value="1"/>
</dbReference>
<dbReference type="PROSITE" id="PS00152">
    <property type="entry name" value="ATPASE_ALPHA_BETA"/>
    <property type="match status" value="1"/>
</dbReference>
<evidence type="ECO:0000256" key="2">
    <source>
        <dbReference type="ARBA" id="ARBA00004370"/>
    </source>
</evidence>
<evidence type="ECO:0000256" key="13">
    <source>
        <dbReference type="ARBA" id="ARBA00023196"/>
    </source>
</evidence>
<dbReference type="InterPro" id="IPR000793">
    <property type="entry name" value="ATP_synth_asu_C"/>
</dbReference>
<feature type="domain" description="ATPase F1/V1/A1 complex alpha/beta subunit nucleotide-binding" evidence="17">
    <location>
        <begin position="151"/>
        <end position="366"/>
    </location>
</feature>
<organism evidence="19 20">
    <name type="scientific">Legionella waltersii</name>
    <dbReference type="NCBI Taxonomy" id="66969"/>
    <lineage>
        <taxon>Bacteria</taxon>
        <taxon>Pseudomonadati</taxon>
        <taxon>Pseudomonadota</taxon>
        <taxon>Gammaproteobacteria</taxon>
        <taxon>Legionellales</taxon>
        <taxon>Legionellaceae</taxon>
        <taxon>Legionella</taxon>
    </lineage>
</organism>
<dbReference type="FunFam" id="3.40.50.300:FF:002432">
    <property type="entry name" value="ATP synthase subunit alpha, mitochondrial"/>
    <property type="match status" value="1"/>
</dbReference>
<evidence type="ECO:0000313" key="20">
    <source>
        <dbReference type="Proteomes" id="UP000054729"/>
    </source>
</evidence>
<evidence type="ECO:0000256" key="16">
    <source>
        <dbReference type="HAMAP-Rule" id="MF_01346"/>
    </source>
</evidence>
<dbReference type="GO" id="GO:0046933">
    <property type="term" value="F:proton-transporting ATP synthase activity, rotational mechanism"/>
    <property type="evidence" value="ECO:0007669"/>
    <property type="project" value="UniProtKB-UniRule"/>
</dbReference>
<evidence type="ECO:0000256" key="8">
    <source>
        <dbReference type="ARBA" id="ARBA00022781"/>
    </source>
</evidence>
<evidence type="ECO:0000259" key="17">
    <source>
        <dbReference type="Pfam" id="PF00006"/>
    </source>
</evidence>
<comment type="catalytic activity">
    <reaction evidence="16">
        <text>ATP + H2O + 4 H(+)(in) = ADP + phosphate + 5 H(+)(out)</text>
        <dbReference type="Rhea" id="RHEA:57720"/>
        <dbReference type="ChEBI" id="CHEBI:15377"/>
        <dbReference type="ChEBI" id="CHEBI:15378"/>
        <dbReference type="ChEBI" id="CHEBI:30616"/>
        <dbReference type="ChEBI" id="CHEBI:43474"/>
        <dbReference type="ChEBI" id="CHEBI:456216"/>
        <dbReference type="EC" id="7.1.2.2"/>
    </reaction>
</comment>
<comment type="caution">
    <text evidence="16">Lacks conserved residue(s) required for the propagation of feature annotation.</text>
</comment>
<evidence type="ECO:0000256" key="11">
    <source>
        <dbReference type="ARBA" id="ARBA00023065"/>
    </source>
</evidence>
<gene>
    <name evidence="16" type="primary">atpA</name>
    <name evidence="19" type="ORF">Lwal_0470</name>
</gene>
<dbReference type="GO" id="GO:0005886">
    <property type="term" value="C:plasma membrane"/>
    <property type="evidence" value="ECO:0007669"/>
    <property type="project" value="UniProtKB-SubCell"/>
</dbReference>
<comment type="subcellular location">
    <subcellularLocation>
        <location evidence="16">Cell membrane</location>
        <topology evidence="16">Peripheral membrane protein</topology>
    </subcellularLocation>
    <subcellularLocation>
        <location evidence="2">Membrane</location>
    </subcellularLocation>
</comment>
<evidence type="ECO:0000256" key="14">
    <source>
        <dbReference type="ARBA" id="ARBA00023310"/>
    </source>
</evidence>
<dbReference type="Pfam" id="PF00006">
    <property type="entry name" value="ATP-synt_ab"/>
    <property type="match status" value="1"/>
</dbReference>
<keyword evidence="8 16" id="KW-0375">Hydrogen ion transport</keyword>
<dbReference type="Proteomes" id="UP000054729">
    <property type="component" value="Unassembled WGS sequence"/>
</dbReference>
<dbReference type="Gene3D" id="2.40.30.20">
    <property type="match status" value="1"/>
</dbReference>
<evidence type="ECO:0000256" key="4">
    <source>
        <dbReference type="ARBA" id="ARBA00022448"/>
    </source>
</evidence>
<dbReference type="HAMAP" id="MF_01346">
    <property type="entry name" value="ATP_synth_alpha_bact"/>
    <property type="match status" value="1"/>
</dbReference>
<dbReference type="GO" id="GO:0005524">
    <property type="term" value="F:ATP binding"/>
    <property type="evidence" value="ECO:0007669"/>
    <property type="project" value="UniProtKB-UniRule"/>
</dbReference>
<dbReference type="RefSeq" id="WP_058479326.1">
    <property type="nucleotide sequence ID" value="NZ_CAAAIQ010000009.1"/>
</dbReference>
<dbReference type="Gene3D" id="3.40.50.300">
    <property type="entry name" value="P-loop containing nucleotide triphosphate hydrolases"/>
    <property type="match status" value="1"/>
</dbReference>
<keyword evidence="10 16" id="KW-1278">Translocase</keyword>
<reference evidence="19 20" key="1">
    <citation type="submission" date="2015-11" db="EMBL/GenBank/DDBJ databases">
        <title>Genomic analysis of 38 Legionella species identifies large and diverse effector repertoires.</title>
        <authorList>
            <person name="Burstein D."/>
            <person name="Amaro F."/>
            <person name="Zusman T."/>
            <person name="Lifshitz Z."/>
            <person name="Cohen O."/>
            <person name="Gilbert J.A."/>
            <person name="Pupko T."/>
            <person name="Shuman H.A."/>
            <person name="Segal G."/>
        </authorList>
    </citation>
    <scope>NUCLEOTIDE SEQUENCE [LARGE SCALE GENOMIC DNA]</scope>
    <source>
        <strain evidence="19 20">ATCC 51914</strain>
    </source>
</reference>
<evidence type="ECO:0000259" key="18">
    <source>
        <dbReference type="Pfam" id="PF00306"/>
    </source>
</evidence>
<keyword evidence="5 16" id="KW-1003">Cell membrane</keyword>
<dbReference type="InterPro" id="IPR033732">
    <property type="entry name" value="ATP_synth_F1_a_nt-bd_dom"/>
</dbReference>
<keyword evidence="19" id="KW-0378">Hydrolase</keyword>
<keyword evidence="9 16" id="KW-0067">ATP-binding</keyword>
<sequence length="490" mass="54835">MNWSNPPSFLDKQRQRIENYEFQIRLSEQGQVVSVGDGIIWIKGLPSAAIDEILISSDGCCIAMVFHLAERLVGAIMLVQTQKLKAGTPIFHLKRALSIPVGDKLLGRVIDPLGNPLDEGGLPQCDEQGLLDILSPPIINRDFINRPLYTGNKMIDNLIPIGKGQRELIIGDNGLGKSSLAIDIVMNQKDKNVRCVYVLIGQKRSTVSNTIQLLRETKALDYTTLVVAQATALPGLLYLAPFAGCAIAEHWMNKGFDTLVVYDDLSAHANSYRELSLLLRRPPGREAFPADIFYLHSRLLERSTCLSPQMGGGSMTALPIIETKEGEIATYIPTNLISITDGQLFFDEQLFSCGFLPAIDITKSVSRVGGKAQHPQIKKEAGRMKLDYMQFLDLEIFTRFGARLDARMQHQIHKGRILREILKQDRLSPLPIEFQLAWLIAYNEGLFDEMNLETITPALKKIERAIKKDTLSLESPREEWLNAVSTWLNE</sequence>
<dbReference type="PANTHER" id="PTHR48082:SF2">
    <property type="entry name" value="ATP SYNTHASE SUBUNIT ALPHA, MITOCHONDRIAL"/>
    <property type="match status" value="1"/>
</dbReference>
<dbReference type="CDD" id="cd18113">
    <property type="entry name" value="ATP-synt_F1_alpha_C"/>
    <property type="match status" value="1"/>
</dbReference>
<dbReference type="SUPFAM" id="SSF47917">
    <property type="entry name" value="C-terminal domain of alpha and beta subunits of F1 ATP synthase"/>
    <property type="match status" value="1"/>
</dbReference>
<comment type="subunit">
    <text evidence="15">F-type ATPases have 2 components, CF(1) - the catalytic core - and CF(0) - the membrane proton channel. CF(1) has five subunits: alpha(3), beta(3), gamma(1), delta(1), epsilon(1). CF(0) has four main subunits: a(1), b(1), b'(1) and c(9-12).</text>
</comment>
<keyword evidence="11 16" id="KW-0406">Ion transport</keyword>
<keyword evidence="7 16" id="KW-0547">Nucleotide-binding</keyword>
<keyword evidence="6" id="KW-0997">Cell inner membrane</keyword>
<dbReference type="GO" id="GO:0016787">
    <property type="term" value="F:hydrolase activity"/>
    <property type="evidence" value="ECO:0007669"/>
    <property type="project" value="UniProtKB-KW"/>
</dbReference>